<proteinExistence type="predicted"/>
<dbReference type="Proteomes" id="UP000037997">
    <property type="component" value="Unassembled WGS sequence"/>
</dbReference>
<name>A0A0N0LPN9_9HELI</name>
<dbReference type="EMBL" id="JNOC01000012">
    <property type="protein sequence ID" value="KPH56527.1"/>
    <property type="molecule type" value="Genomic_DNA"/>
</dbReference>
<dbReference type="AlphaFoldDB" id="A0A0N0LPN9"/>
<dbReference type="PATRIC" id="fig|35818.11.peg.156"/>
<organism evidence="1 2">
    <name type="scientific">Helicobacter pullorum</name>
    <dbReference type="NCBI Taxonomy" id="35818"/>
    <lineage>
        <taxon>Bacteria</taxon>
        <taxon>Pseudomonadati</taxon>
        <taxon>Campylobacterota</taxon>
        <taxon>Epsilonproteobacteria</taxon>
        <taxon>Campylobacterales</taxon>
        <taxon>Helicobacteraceae</taxon>
        <taxon>Helicobacter</taxon>
    </lineage>
</organism>
<gene>
    <name evidence="1" type="ORF">HPU229334_00795</name>
</gene>
<accession>A0A0N0LPN9</accession>
<reference evidence="1 2" key="1">
    <citation type="submission" date="2014-06" db="EMBL/GenBank/DDBJ databases">
        <title>Helicobacter pullorum isolates in fresh chicken meat - phenotypic and genotypic features.</title>
        <authorList>
            <person name="Borges V."/>
            <person name="Santos A."/>
            <person name="Correia C.B."/>
            <person name="Saraiva M."/>
            <person name="Menard A."/>
            <person name="Vieira L."/>
            <person name="Sampaio D.A."/>
            <person name="Gomes J.P."/>
            <person name="Oleastro M."/>
        </authorList>
    </citation>
    <scope>NUCLEOTIDE SEQUENCE [LARGE SCALE GENOMIC DNA]</scope>
    <source>
        <strain evidence="1 2">229334/12</strain>
    </source>
</reference>
<evidence type="ECO:0000313" key="1">
    <source>
        <dbReference type="EMBL" id="KPH56527.1"/>
    </source>
</evidence>
<protein>
    <submittedName>
        <fullName evidence="1">Uncharacterized protein</fullName>
    </submittedName>
</protein>
<dbReference type="RefSeq" id="WP_054197479.1">
    <property type="nucleotide sequence ID" value="NZ_JNOA01000003.1"/>
</dbReference>
<comment type="caution">
    <text evidence="1">The sequence shown here is derived from an EMBL/GenBank/DDBJ whole genome shotgun (WGS) entry which is preliminary data.</text>
</comment>
<evidence type="ECO:0000313" key="2">
    <source>
        <dbReference type="Proteomes" id="UP000037997"/>
    </source>
</evidence>
<sequence>MLKKIFLILFLTHTLYALDNQNIEIPKFGWSVFWYEEMLKQADSKEVFKSKTHTLESLIDILLFDRPRDGRTDFDVVIWSLVELEIDYLIKTDIEDLKHSAIQCKTTNRECLLHKGRYLTKIFQHTSLTCDSQYLDSNNEKYAILHKNLYEFVDYILYNIPYRSTNCKLTSNVEIEECHYLPTITYVMQFYALKTKEKCFK</sequence>